<dbReference type="AlphaFoldDB" id="A0A4V3WTH9"/>
<evidence type="ECO:0000313" key="3">
    <source>
        <dbReference type="EMBL" id="THG31997.1"/>
    </source>
</evidence>
<feature type="region of interest" description="Disordered" evidence="1">
    <location>
        <begin position="1"/>
        <end position="96"/>
    </location>
</feature>
<evidence type="ECO:0000313" key="2">
    <source>
        <dbReference type="EMBL" id="THG30760.1"/>
    </source>
</evidence>
<evidence type="ECO:0000256" key="1">
    <source>
        <dbReference type="SAM" id="MobiDB-lite"/>
    </source>
</evidence>
<feature type="compositionally biased region" description="Low complexity" evidence="1">
    <location>
        <begin position="73"/>
        <end position="83"/>
    </location>
</feature>
<organism evidence="3 4">
    <name type="scientific">Naasia lichenicola</name>
    <dbReference type="NCBI Taxonomy" id="2565933"/>
    <lineage>
        <taxon>Bacteria</taxon>
        <taxon>Bacillati</taxon>
        <taxon>Actinomycetota</taxon>
        <taxon>Actinomycetes</taxon>
        <taxon>Micrococcales</taxon>
        <taxon>Microbacteriaceae</taxon>
        <taxon>Naasia</taxon>
    </lineage>
</organism>
<dbReference type="Proteomes" id="UP000309133">
    <property type="component" value="Unassembled WGS sequence"/>
</dbReference>
<dbReference type="EMBL" id="SSSM01000004">
    <property type="protein sequence ID" value="THG30760.1"/>
    <property type="molecule type" value="Genomic_DNA"/>
</dbReference>
<reference evidence="3 4" key="1">
    <citation type="submission" date="2019-04" db="EMBL/GenBank/DDBJ databases">
        <authorList>
            <person name="Jiang L."/>
        </authorList>
    </citation>
    <scope>NUCLEOTIDE SEQUENCE [LARGE SCALE GENOMIC DNA]</scope>
    <source>
        <strain evidence="3 4">YIM 131853</strain>
    </source>
</reference>
<name>A0A4V3WTH9_9MICO</name>
<protein>
    <submittedName>
        <fullName evidence="3">Uncharacterized protein</fullName>
    </submittedName>
</protein>
<keyword evidence="4" id="KW-1185">Reference proteome</keyword>
<dbReference type="EMBL" id="SSSM01000003">
    <property type="protein sequence ID" value="THG31997.1"/>
    <property type="molecule type" value="Genomic_DNA"/>
</dbReference>
<feature type="compositionally biased region" description="Basic and acidic residues" evidence="1">
    <location>
        <begin position="1"/>
        <end position="19"/>
    </location>
</feature>
<comment type="caution">
    <text evidence="3">The sequence shown here is derived from an EMBL/GenBank/DDBJ whole genome shotgun (WGS) entry which is preliminary data.</text>
</comment>
<dbReference type="RefSeq" id="WP_136427117.1">
    <property type="nucleotide sequence ID" value="NZ_SSSM01000003.1"/>
</dbReference>
<evidence type="ECO:0000313" key="4">
    <source>
        <dbReference type="Proteomes" id="UP000309133"/>
    </source>
</evidence>
<gene>
    <name evidence="3" type="ORF">E6C64_08115</name>
    <name evidence="2" type="ORF">E6C64_08970</name>
</gene>
<accession>A0A4V3WTH9</accession>
<proteinExistence type="predicted"/>
<sequence>METPDDTSHKGRRTIDIHSVRARGPLLDEHGHPYLPPAPEGESSYGPLKPEESEFYGRFGDMREPEVDDDDWLPTADDLAAGDPEPDDPDARASGAVWTGRYWRPRGRPVDRLPRTPLCPTDFTQMEVTTVGWLCPDCGLVKL</sequence>